<dbReference type="eggNOG" id="ENOG502QXBB">
    <property type="taxonomic scope" value="Eukaryota"/>
</dbReference>
<evidence type="ECO:0000256" key="1">
    <source>
        <dbReference type="ARBA" id="ARBA00001445"/>
    </source>
</evidence>
<dbReference type="GeneID" id="2870156"/>
<dbReference type="Gene3D" id="2.60.40.10">
    <property type="entry name" value="Immunoglobulins"/>
    <property type="match status" value="1"/>
</dbReference>
<dbReference type="UniPathway" id="UPA00280"/>
<dbReference type="Pfam" id="PF17389">
    <property type="entry name" value="Bac_rhamnosid6H"/>
    <property type="match status" value="1"/>
</dbReference>
<dbReference type="InterPro" id="IPR012341">
    <property type="entry name" value="6hp_glycosidase-like_sf"/>
</dbReference>
<comment type="catalytic activity">
    <reaction evidence="1">
        <text>Hydrolysis of terminal non-reducing alpha-L-rhamnose residues in alpha-L-rhamnosides.</text>
        <dbReference type="EC" id="3.2.1.40"/>
    </reaction>
</comment>
<evidence type="ECO:0000313" key="8">
    <source>
        <dbReference type="EMBL" id="CBF78974.1"/>
    </source>
</evidence>
<accession>Q5AX29</accession>
<evidence type="ECO:0000313" key="9">
    <source>
        <dbReference type="Proteomes" id="UP000000560"/>
    </source>
</evidence>
<dbReference type="PANTHER" id="PTHR33307:SF6">
    <property type="entry name" value="ALPHA-RHAMNOSIDASE (EUROFUNG)-RELATED"/>
    <property type="match status" value="1"/>
</dbReference>
<dbReference type="Gene3D" id="2.60.120.260">
    <property type="entry name" value="Galactose-binding domain-like"/>
    <property type="match status" value="2"/>
</dbReference>
<dbReference type="Gene3D" id="1.50.10.10">
    <property type="match status" value="1"/>
</dbReference>
<dbReference type="InterPro" id="IPR016007">
    <property type="entry name" value="Alpha_rhamnosid"/>
</dbReference>
<dbReference type="KEGG" id="ani:ANIA_07151"/>
<dbReference type="RefSeq" id="XP_664755.1">
    <property type="nucleotide sequence ID" value="XM_659663.1"/>
</dbReference>
<dbReference type="EMBL" id="BN001304">
    <property type="protein sequence ID" value="CBF78974.1"/>
    <property type="molecule type" value="Genomic_DNA"/>
</dbReference>
<feature type="domain" description="Alpha-L-rhamnosidase concanavalin-like" evidence="4">
    <location>
        <begin position="322"/>
        <end position="420"/>
    </location>
</feature>
<name>Q5AX29_EMENI</name>
<dbReference type="GO" id="GO:0030596">
    <property type="term" value="F:alpha-L-rhamnosidase activity"/>
    <property type="evidence" value="ECO:0007669"/>
    <property type="project" value="UniProtKB-EC"/>
</dbReference>
<dbReference type="Pfam" id="PF17390">
    <property type="entry name" value="Bac_rhamnosid_C"/>
    <property type="match status" value="1"/>
</dbReference>
<dbReference type="PIRSF" id="PIRSF010631">
    <property type="entry name" value="A-rhamnsds"/>
    <property type="match status" value="1"/>
</dbReference>
<reference evidence="9" key="2">
    <citation type="journal article" date="2009" name="Fungal Genet. Biol.">
        <title>The 2008 update of the Aspergillus nidulans genome annotation: a community effort.</title>
        <authorList>
            <person name="Wortman J.R."/>
            <person name="Gilsenan J.M."/>
            <person name="Joardar V."/>
            <person name="Deegan J."/>
            <person name="Clutterbuck J."/>
            <person name="Andersen M.R."/>
            <person name="Archer D."/>
            <person name="Bencina M."/>
            <person name="Braus G."/>
            <person name="Coutinho P."/>
            <person name="von Dohren H."/>
            <person name="Doonan J."/>
            <person name="Driessen A.J."/>
            <person name="Durek P."/>
            <person name="Espeso E."/>
            <person name="Fekete E."/>
            <person name="Flipphi M."/>
            <person name="Estrada C.G."/>
            <person name="Geysens S."/>
            <person name="Goldman G."/>
            <person name="de Groot P.W."/>
            <person name="Hansen K."/>
            <person name="Harris S.D."/>
            <person name="Heinekamp T."/>
            <person name="Helmstaedt K."/>
            <person name="Henrissat B."/>
            <person name="Hofmann G."/>
            <person name="Homan T."/>
            <person name="Horio T."/>
            <person name="Horiuchi H."/>
            <person name="James S."/>
            <person name="Jones M."/>
            <person name="Karaffa L."/>
            <person name="Karanyi Z."/>
            <person name="Kato M."/>
            <person name="Keller N."/>
            <person name="Kelly D.E."/>
            <person name="Kiel J.A."/>
            <person name="Kim J.M."/>
            <person name="van der Klei I.J."/>
            <person name="Klis F.M."/>
            <person name="Kovalchuk A."/>
            <person name="Krasevec N."/>
            <person name="Kubicek C.P."/>
            <person name="Liu B."/>
            <person name="Maccabe A."/>
            <person name="Meyer V."/>
            <person name="Mirabito P."/>
            <person name="Miskei M."/>
            <person name="Mos M."/>
            <person name="Mullins J."/>
            <person name="Nelson D.R."/>
            <person name="Nielsen J."/>
            <person name="Oakley B.R."/>
            <person name="Osmani S.A."/>
            <person name="Pakula T."/>
            <person name="Paszewski A."/>
            <person name="Paulsen I."/>
            <person name="Pilsyk S."/>
            <person name="Pocsi I."/>
            <person name="Punt P.J."/>
            <person name="Ram A.F."/>
            <person name="Ren Q."/>
            <person name="Robellet X."/>
            <person name="Robson G."/>
            <person name="Seiboth B."/>
            <person name="van Solingen P."/>
            <person name="Specht T."/>
            <person name="Sun J."/>
            <person name="Taheri-Talesh N."/>
            <person name="Takeshita N."/>
            <person name="Ussery D."/>
            <person name="vanKuyk P.A."/>
            <person name="Visser H."/>
            <person name="van de Vondervoort P.J."/>
            <person name="de Vries R.P."/>
            <person name="Walton J."/>
            <person name="Xiang X."/>
            <person name="Xiong Y."/>
            <person name="Zeng A.P."/>
            <person name="Brandt B.W."/>
            <person name="Cornell M.J."/>
            <person name="van den Hondel C.A."/>
            <person name="Visser J."/>
            <person name="Oliver S.G."/>
            <person name="Turner G."/>
        </authorList>
    </citation>
    <scope>GENOME REANNOTATION</scope>
    <source>
        <strain evidence="9">FGSC A4 / ATCC 38163 / CBS 112.46 / NRRL 194 / M139</strain>
    </source>
</reference>
<evidence type="ECO:0000256" key="3">
    <source>
        <dbReference type="ARBA" id="ARBA00022801"/>
    </source>
</evidence>
<evidence type="ECO:0000256" key="2">
    <source>
        <dbReference type="ARBA" id="ARBA00012652"/>
    </source>
</evidence>
<protein>
    <recommendedName>
        <fullName evidence="2">alpha-L-rhamnosidase</fullName>
        <ecNumber evidence="2">3.2.1.40</ecNumber>
    </recommendedName>
</protein>
<proteinExistence type="predicted"/>
<evidence type="ECO:0000259" key="6">
    <source>
        <dbReference type="Pfam" id="PF17389"/>
    </source>
</evidence>
<dbReference type="Proteomes" id="UP000000560">
    <property type="component" value="Chromosome IV"/>
</dbReference>
<organism evidence="8 9">
    <name type="scientific">Emericella nidulans (strain FGSC A4 / ATCC 38163 / CBS 112.46 / NRRL 194 / M139)</name>
    <name type="common">Aspergillus nidulans</name>
    <dbReference type="NCBI Taxonomy" id="227321"/>
    <lineage>
        <taxon>Eukaryota</taxon>
        <taxon>Fungi</taxon>
        <taxon>Dikarya</taxon>
        <taxon>Ascomycota</taxon>
        <taxon>Pezizomycotina</taxon>
        <taxon>Eurotiomycetes</taxon>
        <taxon>Eurotiomycetidae</taxon>
        <taxon>Eurotiales</taxon>
        <taxon>Aspergillaceae</taxon>
        <taxon>Aspergillus</taxon>
        <taxon>Aspergillus subgen. Nidulantes</taxon>
    </lineage>
</organism>
<gene>
    <name evidence="8" type="ORF">ANIA_07151</name>
</gene>
<dbReference type="InterPro" id="IPR013737">
    <property type="entry name" value="Bac_rhamnosid_N"/>
</dbReference>
<dbReference type="PANTHER" id="PTHR33307">
    <property type="entry name" value="ALPHA-RHAMNOSIDASE (EUROFUNG)"/>
    <property type="match status" value="1"/>
</dbReference>
<keyword evidence="3" id="KW-0378">Hydrolase</keyword>
<dbReference type="Gene3D" id="2.60.420.10">
    <property type="entry name" value="Maltose phosphorylase, domain 3"/>
    <property type="match status" value="1"/>
</dbReference>
<dbReference type="AlphaFoldDB" id="Q5AX29"/>
<dbReference type="EC" id="3.2.1.40" evidence="2"/>
<feature type="domain" description="Alpha-L-rhamnosidase six-hairpin glycosidase" evidence="6">
    <location>
        <begin position="425"/>
        <end position="789"/>
    </location>
</feature>
<dbReference type="Pfam" id="PF05592">
    <property type="entry name" value="Bac_rhamnosid"/>
    <property type="match status" value="1"/>
</dbReference>
<dbReference type="SUPFAM" id="SSF48208">
    <property type="entry name" value="Six-hairpin glycosidases"/>
    <property type="match status" value="1"/>
</dbReference>
<dbReference type="Pfam" id="PF08531">
    <property type="entry name" value="Bac_rhamnosid_N"/>
    <property type="match status" value="1"/>
</dbReference>
<dbReference type="InterPro" id="IPR035398">
    <property type="entry name" value="Bac_rhamnosid_C"/>
</dbReference>
<reference evidence="9" key="1">
    <citation type="journal article" date="2005" name="Nature">
        <title>Sequencing of Aspergillus nidulans and comparative analysis with A. fumigatus and A. oryzae.</title>
        <authorList>
            <person name="Galagan J.E."/>
            <person name="Calvo S.E."/>
            <person name="Cuomo C."/>
            <person name="Ma L.J."/>
            <person name="Wortman J.R."/>
            <person name="Batzoglou S."/>
            <person name="Lee S.I."/>
            <person name="Basturkmen M."/>
            <person name="Spevak C.C."/>
            <person name="Clutterbuck J."/>
            <person name="Kapitonov V."/>
            <person name="Jurka J."/>
            <person name="Scazzocchio C."/>
            <person name="Farman M."/>
            <person name="Butler J."/>
            <person name="Purcell S."/>
            <person name="Harris S."/>
            <person name="Braus G.H."/>
            <person name="Draht O."/>
            <person name="Busch S."/>
            <person name="D'Enfert C."/>
            <person name="Bouchier C."/>
            <person name="Goldman G.H."/>
            <person name="Bell-Pedersen D."/>
            <person name="Griffiths-Jones S."/>
            <person name="Doonan J.H."/>
            <person name="Yu J."/>
            <person name="Vienken K."/>
            <person name="Pain A."/>
            <person name="Freitag M."/>
            <person name="Selker E.U."/>
            <person name="Archer D.B."/>
            <person name="Penalva M.A."/>
            <person name="Oakley B.R."/>
            <person name="Momany M."/>
            <person name="Tanaka T."/>
            <person name="Kumagai T."/>
            <person name="Asai K."/>
            <person name="Machida M."/>
            <person name="Nierman W.C."/>
            <person name="Denning D.W."/>
            <person name="Caddick M."/>
            <person name="Hynes M."/>
            <person name="Paoletti M."/>
            <person name="Fischer R."/>
            <person name="Miller B."/>
            <person name="Dyer P."/>
            <person name="Sachs M.S."/>
            <person name="Osmani S.A."/>
            <person name="Birren B.W."/>
        </authorList>
    </citation>
    <scope>NUCLEOTIDE SEQUENCE [LARGE SCALE GENOMIC DNA]</scope>
    <source>
        <strain evidence="9">FGSC A4 / ATCC 38163 / CBS 112.46 / NRRL 194 / M139</strain>
    </source>
</reference>
<dbReference type="InterPro" id="IPR008902">
    <property type="entry name" value="Rhamnosid_concanavalin"/>
</dbReference>
<dbReference type="InterPro" id="IPR013783">
    <property type="entry name" value="Ig-like_fold"/>
</dbReference>
<dbReference type="SUPFAM" id="SSF49785">
    <property type="entry name" value="Galactose-binding domain-like"/>
    <property type="match status" value="1"/>
</dbReference>
<dbReference type="STRING" id="227321.Q5AX29"/>
<sequence>MSLSISGVTFEHHRSALGIGEPSPRISWRFDGTVSNWTQSAYEIEINRAGQANTFRVNSSDSVLVPWPSDPLQSGEEATVRVRSFGRANQPDAPWSDPVTVEPGLLDEDDWQSAVAIVSDRETEVNATHRPIYFRKDFDVDEEILSARLYITALGVYEAEINGQPVGDHVLAPGWQAYSHRHEYNTYDVTDLLQTGDNTIGVTVGEGWYAGALTWSMTRNIYGDTLGLLSLLSIATADGKTIYVPSDETWQSSTGPIIASEIYNGETYDSTQAIEGWSQPGFDASGWLGTHEVTFDKSVLAAPDAPAVRRVEERRLESVFKSASGKTVLDFGQNLVGWLRVRVKGPRGSTISFVHTEVMENGEVATRPLRNAKATDNLTLSGEEQEWEPSFTFHGFRYVQVTGWPEETELNADSVTAIVINSDMEQTGFFSCSNPLLNKLHENIIWSMRGNFLSIPTDCPQRDERLGWTGDIHAFARTANFIYDTSGFLRGWLRDAYSEQLENNCTAFLLPNPVISMLTRADAPPYVIPNVLGPGSPTSIWGDAIVSVPWDLFQTYGDKAMLSEQYAGATAWLDKGILRNEAGLWNRSTFQYADWLDPLAPPDDPGAATTNKYLVSDAYLIHSTELVANISAYLDRPDDAERYAADRADLTRAFQKAWISANGTVANETQTGLTLPLYFKLFERPEHYTDAVSRLVDIIKENEYKVGTGFAGTHLLGHTLSAYNASSTFYNTLLQEDVPGWLFQVLMNGTTTWERWDSMLANGSVNPGEMTSFNHYAVGSVGAWMHENIGGLRPIEPGWRRFAVDVKVGGGLSSAQERFLSPYGSAESSWEVRDGKFMLGVKVPPNSEAVVSLPGAPTRGKKEVIVGSGMHRFEKLTAESRARLEEAKERPLLSSSNDCSLAIAL</sequence>
<dbReference type="Pfam" id="PF25788">
    <property type="entry name" value="Ig_Rha78A_N"/>
    <property type="match status" value="1"/>
</dbReference>
<accession>C8VD74</accession>
<dbReference type="InParanoid" id="Q5AX29"/>
<dbReference type="HOGENOM" id="CLU_002926_0_0_1"/>
<dbReference type="InterPro" id="IPR035396">
    <property type="entry name" value="Bac_rhamnosid6H"/>
</dbReference>
<evidence type="ECO:0000259" key="5">
    <source>
        <dbReference type="Pfam" id="PF08531"/>
    </source>
</evidence>
<evidence type="ECO:0000259" key="7">
    <source>
        <dbReference type="Pfam" id="PF17390"/>
    </source>
</evidence>
<dbReference type="InterPro" id="IPR008979">
    <property type="entry name" value="Galactose-bd-like_sf"/>
</dbReference>
<dbReference type="OrthoDB" id="10036721at2759"/>
<evidence type="ECO:0000259" key="4">
    <source>
        <dbReference type="Pfam" id="PF05592"/>
    </source>
</evidence>
<dbReference type="SMR" id="Q5AX29"/>
<dbReference type="InterPro" id="IPR008928">
    <property type="entry name" value="6-hairpin_glycosidase_sf"/>
</dbReference>
<keyword evidence="9" id="KW-1185">Reference proteome</keyword>
<feature type="domain" description="Alpha-L-rhamnosidase C-terminal" evidence="7">
    <location>
        <begin position="791"/>
        <end position="864"/>
    </location>
</feature>
<dbReference type="OMA" id="IWELWNG"/>
<feature type="domain" description="Bacterial alpha-L-rhamnosidase N-terminal" evidence="5">
    <location>
        <begin position="143"/>
        <end position="312"/>
    </location>
</feature>
<dbReference type="GO" id="GO:0005975">
    <property type="term" value="P:carbohydrate metabolic process"/>
    <property type="evidence" value="ECO:0007669"/>
    <property type="project" value="InterPro"/>
</dbReference>